<accession>A0A443QDI8</accession>
<dbReference type="AlphaFoldDB" id="A0A443QDI8"/>
<sequence>MAAAKIYSSFIRGLLPVSSAVEKGLVTPCQLSSADPEADQRWAVHLKTSDRPFRARYQKITLAHWKGRHIGI</sequence>
<feature type="non-terminal residue" evidence="1">
    <location>
        <position position="72"/>
    </location>
</feature>
<dbReference type="EMBL" id="NCKV01058290">
    <property type="protein sequence ID" value="RWS01103.1"/>
    <property type="molecule type" value="Genomic_DNA"/>
</dbReference>
<gene>
    <name evidence="1" type="ORF">B4U80_01093</name>
</gene>
<proteinExistence type="predicted"/>
<dbReference type="VEuPathDB" id="VectorBase:LDEU014419"/>
<comment type="caution">
    <text evidence="1">The sequence shown here is derived from an EMBL/GenBank/DDBJ whole genome shotgun (WGS) entry which is preliminary data.</text>
</comment>
<dbReference type="Proteomes" id="UP000288716">
    <property type="component" value="Unassembled WGS sequence"/>
</dbReference>
<reference evidence="1 2" key="1">
    <citation type="journal article" date="2018" name="Gigascience">
        <title>Genomes of trombidid mites reveal novel predicted allergens and laterally-transferred genes associated with secondary metabolism.</title>
        <authorList>
            <person name="Dong X."/>
            <person name="Chaisiri K."/>
            <person name="Xia D."/>
            <person name="Armstrong S.D."/>
            <person name="Fang Y."/>
            <person name="Donnelly M.J."/>
            <person name="Kadowaki T."/>
            <person name="McGarry J.W."/>
            <person name="Darby A.C."/>
            <person name="Makepeace B.L."/>
        </authorList>
    </citation>
    <scope>NUCLEOTIDE SEQUENCE [LARGE SCALE GENOMIC DNA]</scope>
    <source>
        <strain evidence="1">UoL-UT</strain>
    </source>
</reference>
<evidence type="ECO:0000313" key="1">
    <source>
        <dbReference type="EMBL" id="RWS01103.1"/>
    </source>
</evidence>
<name>A0A443QDI8_9ACAR</name>
<protein>
    <submittedName>
        <fullName evidence="1">Uncharacterized protein</fullName>
    </submittedName>
</protein>
<keyword evidence="2" id="KW-1185">Reference proteome</keyword>
<evidence type="ECO:0000313" key="2">
    <source>
        <dbReference type="Proteomes" id="UP000288716"/>
    </source>
</evidence>
<organism evidence="1 2">
    <name type="scientific">Leptotrombidium deliense</name>
    <dbReference type="NCBI Taxonomy" id="299467"/>
    <lineage>
        <taxon>Eukaryota</taxon>
        <taxon>Metazoa</taxon>
        <taxon>Ecdysozoa</taxon>
        <taxon>Arthropoda</taxon>
        <taxon>Chelicerata</taxon>
        <taxon>Arachnida</taxon>
        <taxon>Acari</taxon>
        <taxon>Acariformes</taxon>
        <taxon>Trombidiformes</taxon>
        <taxon>Prostigmata</taxon>
        <taxon>Anystina</taxon>
        <taxon>Parasitengona</taxon>
        <taxon>Trombiculoidea</taxon>
        <taxon>Trombiculidae</taxon>
        <taxon>Leptotrombidium</taxon>
    </lineage>
</organism>